<feature type="region of interest" description="Disordered" evidence="1">
    <location>
        <begin position="120"/>
        <end position="143"/>
    </location>
</feature>
<proteinExistence type="predicted"/>
<dbReference type="RefSeq" id="XP_008099692.1">
    <property type="nucleotide sequence ID" value="XM_008101501.1"/>
</dbReference>
<keyword evidence="3" id="KW-1185">Reference proteome</keyword>
<dbReference type="VEuPathDB" id="FungiDB:GLRG_10816"/>
<gene>
    <name evidence="2" type="ORF">GLRG_10816</name>
</gene>
<evidence type="ECO:0000313" key="2">
    <source>
        <dbReference type="EMBL" id="EFQ35672.1"/>
    </source>
</evidence>
<dbReference type="HOGENOM" id="CLU_860553_0_0_1"/>
<evidence type="ECO:0000256" key="1">
    <source>
        <dbReference type="SAM" id="MobiDB-lite"/>
    </source>
</evidence>
<dbReference type="eggNOG" id="ENOG502SXBC">
    <property type="taxonomic scope" value="Eukaryota"/>
</dbReference>
<dbReference type="OrthoDB" id="4840820at2759"/>
<dbReference type="GeneID" id="24416181"/>
<dbReference type="STRING" id="645133.E3QXR9"/>
<protein>
    <submittedName>
        <fullName evidence="2">Uncharacterized protein</fullName>
    </submittedName>
</protein>
<dbReference type="Proteomes" id="UP000008782">
    <property type="component" value="Unassembled WGS sequence"/>
</dbReference>
<feature type="compositionally biased region" description="Basic and acidic residues" evidence="1">
    <location>
        <begin position="128"/>
        <end position="143"/>
    </location>
</feature>
<sequence length="323" mass="35320">MAHMPPPDDHTTPRAIVTTCPRSLLFCVVADIDTASCRPLAITYRQGHGHAPAHGNHAPGQRVRHALLDDAARAVAILTHPANRTALEAERALALAWCRQGTPGRAYTAEVDVPDAPQPPFEMQYKGHWSERTGKPDRPERPCRPDPCGFPFTSTCLRLALTGDDLYHTGYGDVQEQPLACVFRADKLEYGLVVLDISDLDDVRYGFVAPAVRYTAADIGPVWDYVEDLPLARPPTPRAGEVALPHPHGCLRLHDKIRPPRTSGQCPSSVQAVVRLLCNPPRKTTGISNPSSTSFFARLRMTADETSLMLTGRASTFTASRPD</sequence>
<organism evidence="3">
    <name type="scientific">Colletotrichum graminicola (strain M1.001 / M2 / FGSC 10212)</name>
    <name type="common">Maize anthracnose fungus</name>
    <name type="synonym">Glomerella graminicola</name>
    <dbReference type="NCBI Taxonomy" id="645133"/>
    <lineage>
        <taxon>Eukaryota</taxon>
        <taxon>Fungi</taxon>
        <taxon>Dikarya</taxon>
        <taxon>Ascomycota</taxon>
        <taxon>Pezizomycotina</taxon>
        <taxon>Sordariomycetes</taxon>
        <taxon>Hypocreomycetidae</taxon>
        <taxon>Glomerellales</taxon>
        <taxon>Glomerellaceae</taxon>
        <taxon>Colletotrichum</taxon>
        <taxon>Colletotrichum graminicola species complex</taxon>
    </lineage>
</organism>
<dbReference type="EMBL" id="GG697397">
    <property type="protein sequence ID" value="EFQ35672.1"/>
    <property type="molecule type" value="Genomic_DNA"/>
</dbReference>
<name>E3QXR9_COLGM</name>
<dbReference type="AlphaFoldDB" id="E3QXR9"/>
<reference evidence="3" key="1">
    <citation type="journal article" date="2012" name="Nat. Genet.">
        <title>Lifestyle transitions in plant pathogenic Colletotrichum fungi deciphered by genome and transcriptome analyses.</title>
        <authorList>
            <person name="O'Connell R.J."/>
            <person name="Thon M.R."/>
            <person name="Hacquard S."/>
            <person name="Amyotte S.G."/>
            <person name="Kleemann J."/>
            <person name="Torres M.F."/>
            <person name="Damm U."/>
            <person name="Buiate E.A."/>
            <person name="Epstein L."/>
            <person name="Alkan N."/>
            <person name="Altmueller J."/>
            <person name="Alvarado-Balderrama L."/>
            <person name="Bauser C.A."/>
            <person name="Becker C."/>
            <person name="Birren B.W."/>
            <person name="Chen Z."/>
            <person name="Choi J."/>
            <person name="Crouch J.A."/>
            <person name="Duvick J.P."/>
            <person name="Farman M.A."/>
            <person name="Gan P."/>
            <person name="Heiman D."/>
            <person name="Henrissat B."/>
            <person name="Howard R.J."/>
            <person name="Kabbage M."/>
            <person name="Koch C."/>
            <person name="Kracher B."/>
            <person name="Kubo Y."/>
            <person name="Law A.D."/>
            <person name="Lebrun M.-H."/>
            <person name="Lee Y.-H."/>
            <person name="Miyara I."/>
            <person name="Moore N."/>
            <person name="Neumann U."/>
            <person name="Nordstroem K."/>
            <person name="Panaccione D.G."/>
            <person name="Panstruga R."/>
            <person name="Place M."/>
            <person name="Proctor R.H."/>
            <person name="Prusky D."/>
            <person name="Rech G."/>
            <person name="Reinhardt R."/>
            <person name="Rollins J.A."/>
            <person name="Rounsley S."/>
            <person name="Schardl C.L."/>
            <person name="Schwartz D.C."/>
            <person name="Shenoy N."/>
            <person name="Shirasu K."/>
            <person name="Sikhakolli U.R."/>
            <person name="Stueber K."/>
            <person name="Sukno S.A."/>
            <person name="Sweigard J.A."/>
            <person name="Takano Y."/>
            <person name="Takahara H."/>
            <person name="Trail F."/>
            <person name="van der Does H.C."/>
            <person name="Voll L.M."/>
            <person name="Will I."/>
            <person name="Young S."/>
            <person name="Zeng Q."/>
            <person name="Zhang J."/>
            <person name="Zhou S."/>
            <person name="Dickman M.B."/>
            <person name="Schulze-Lefert P."/>
            <person name="Ver Loren van Themaat E."/>
            <person name="Ma L.-J."/>
            <person name="Vaillancourt L.J."/>
        </authorList>
    </citation>
    <scope>NUCLEOTIDE SEQUENCE [LARGE SCALE GENOMIC DNA]</scope>
    <source>
        <strain evidence="3">M1.001 / M2 / FGSC 10212</strain>
    </source>
</reference>
<evidence type="ECO:0000313" key="3">
    <source>
        <dbReference type="Proteomes" id="UP000008782"/>
    </source>
</evidence>
<accession>E3QXR9</accession>